<evidence type="ECO:0000256" key="11">
    <source>
        <dbReference type="SAM" id="Phobius"/>
    </source>
</evidence>
<keyword evidence="4" id="KW-0337">GPI-anchor biosynthesis</keyword>
<keyword evidence="8 11" id="KW-1133">Transmembrane helix</keyword>
<dbReference type="InterPro" id="IPR017850">
    <property type="entry name" value="Alkaline_phosphatase_core_sf"/>
</dbReference>
<dbReference type="GO" id="GO:0006506">
    <property type="term" value="P:GPI anchor biosynthetic process"/>
    <property type="evidence" value="ECO:0007669"/>
    <property type="project" value="UniProtKB-KW"/>
</dbReference>
<sequence length="978" mass="111159">MKLSSSAKYFIFIVWCSACFIVGLLIFASGLLLHRNVLPNKSSCVNFAESCRNLKTLDALEKCLLSHSSPQMDKQICTESKFKIVLIIIDALRYDFVEYNEHSSDESFHTNKLVVIRDLLENESNKSRLFKFMADPPTTTMQRILGLTTGSLPTFIDVGSNFASSEIDEDNIIDMLNRHGKKAVFLGDDTWTKLYPNRFIRSYPFDSFNVWDLDTVDYGIREHIFTELRKNDWHLLIAHFLGVDHCGHRYGPYHPEMKRKLGEMNEILRNIVDHLKHKDDTLLFVIGDHGMTSTGDHGGDTENEITTALFAYSPVHDLFSDEHGTRVMRQVDMAPTLSSILGLAIPFSSVGSVILECFPSTLVGSLSEIVFQLWRNVEQITNYVVEYSLHNAQLRATKKIDNTLLRFQILKEFRTTSISSDITTFQREYRAFMADLLAMCADVWVQFNMVAIGCGLCFLLITTLLCYCICEGLSPAEAILCQPEHVLLFVGKTICLLLFTVVFVVHLFGANVEIRMLFAIAIVCTSVLAWWCHQLCGPVRIMATLHRQLTVFNVFVTGILLVSLCGLFSNSFIIGEPSMILFFICSVLWVQFLFYRRPKAWTQLVLLFYVASTNIALRMAFEFLKCHEDQAHCHDIVLKKFETRLCVASIVAVALLVGNWLRSRPSKFYACVAVLCSVLLALYWICETFFEYLTIAQEIPVVLLPLTICSIYHLILTPRPRNTQNCLWSAAFDASFSDVIVFLALLGCIVLGQTYAVPVVLMVVFFRTLAVFLCSCCYRSDDFNKNLSEVPWSNVILWSMSSVYWFYVTGHYASFAGIQWNAAFLLQKEIGDKMLIPGVLVTLNTFFSYIVHGISLPVLLVSQWTRFPKSVLSLRSANGVATKNNETYAHTKEYLQFGVFKLIMQYLTLFGLRLFFVSLSATILSRHLMMWKIFAPKFIFEALAFIVSILSLLLGFVCVCRIGNEIHKNAVVRDNRSS</sequence>
<name>A0AAN9T7G1_9HEMI</name>
<gene>
    <name evidence="12" type="ORF">V9T40_011637</name>
</gene>
<evidence type="ECO:0000256" key="6">
    <source>
        <dbReference type="ARBA" id="ARBA00022692"/>
    </source>
</evidence>
<evidence type="ECO:0000313" key="12">
    <source>
        <dbReference type="EMBL" id="KAK7574446.1"/>
    </source>
</evidence>
<evidence type="ECO:0000256" key="7">
    <source>
        <dbReference type="ARBA" id="ARBA00022824"/>
    </source>
</evidence>
<evidence type="ECO:0000256" key="1">
    <source>
        <dbReference type="ARBA" id="ARBA00004477"/>
    </source>
</evidence>
<feature type="transmembrane region" description="Helical" evidence="11">
    <location>
        <begin position="692"/>
        <end position="715"/>
    </location>
</feature>
<feature type="transmembrane region" description="Helical" evidence="11">
    <location>
        <begin position="486"/>
        <end position="508"/>
    </location>
</feature>
<evidence type="ECO:0000256" key="5">
    <source>
        <dbReference type="ARBA" id="ARBA00022679"/>
    </source>
</evidence>
<feature type="transmembrane region" description="Helical" evidence="11">
    <location>
        <begin position="449"/>
        <end position="474"/>
    </location>
</feature>
<keyword evidence="10" id="KW-0325">Glycoprotein</keyword>
<feature type="transmembrane region" description="Helical" evidence="11">
    <location>
        <begin position="551"/>
        <end position="573"/>
    </location>
</feature>
<dbReference type="PANTHER" id="PTHR23071">
    <property type="entry name" value="PHOSPHATIDYLINOSITOL GLYCAN"/>
    <property type="match status" value="1"/>
</dbReference>
<feature type="transmembrane region" description="Helical" evidence="11">
    <location>
        <begin position="938"/>
        <end position="959"/>
    </location>
</feature>
<feature type="transmembrane region" description="Helical" evidence="11">
    <location>
        <begin position="668"/>
        <end position="686"/>
    </location>
</feature>
<organism evidence="12 13">
    <name type="scientific">Parthenolecanium corni</name>
    <dbReference type="NCBI Taxonomy" id="536013"/>
    <lineage>
        <taxon>Eukaryota</taxon>
        <taxon>Metazoa</taxon>
        <taxon>Ecdysozoa</taxon>
        <taxon>Arthropoda</taxon>
        <taxon>Hexapoda</taxon>
        <taxon>Insecta</taxon>
        <taxon>Pterygota</taxon>
        <taxon>Neoptera</taxon>
        <taxon>Paraneoptera</taxon>
        <taxon>Hemiptera</taxon>
        <taxon>Sternorrhyncha</taxon>
        <taxon>Coccoidea</taxon>
        <taxon>Coccidae</taxon>
        <taxon>Parthenolecanium</taxon>
    </lineage>
</organism>
<reference evidence="12 13" key="1">
    <citation type="submission" date="2024-03" db="EMBL/GenBank/DDBJ databases">
        <title>Adaptation during the transition from Ophiocordyceps entomopathogen to insect associate is accompanied by gene loss and intensified selection.</title>
        <authorList>
            <person name="Ward C.M."/>
            <person name="Onetto C.A."/>
            <person name="Borneman A.R."/>
        </authorList>
    </citation>
    <scope>NUCLEOTIDE SEQUENCE [LARGE SCALE GENOMIC DNA]</scope>
    <source>
        <strain evidence="12">AWRI1</strain>
        <tissue evidence="12">Single Adult Female</tissue>
    </source>
</reference>
<dbReference type="CDD" id="cd16023">
    <property type="entry name" value="GPI_EPT_3"/>
    <property type="match status" value="1"/>
</dbReference>
<feature type="transmembrane region" description="Helical" evidence="11">
    <location>
        <begin position="727"/>
        <end position="752"/>
    </location>
</feature>
<keyword evidence="9 11" id="KW-0472">Membrane</keyword>
<evidence type="ECO:0000256" key="9">
    <source>
        <dbReference type="ARBA" id="ARBA00023136"/>
    </source>
</evidence>
<accession>A0AAN9T7G1</accession>
<feature type="transmembrane region" description="Helical" evidence="11">
    <location>
        <begin position="579"/>
        <end position="595"/>
    </location>
</feature>
<keyword evidence="5" id="KW-0808">Transferase</keyword>
<keyword evidence="7" id="KW-0256">Endoplasmic reticulum</keyword>
<feature type="transmembrane region" description="Helical" evidence="11">
    <location>
        <begin position="641"/>
        <end position="661"/>
    </location>
</feature>
<evidence type="ECO:0000256" key="10">
    <source>
        <dbReference type="ARBA" id="ARBA00023180"/>
    </source>
</evidence>
<feature type="transmembrane region" description="Helical" evidence="11">
    <location>
        <begin position="604"/>
        <end position="621"/>
    </location>
</feature>
<comment type="caution">
    <text evidence="12">The sequence shown here is derived from an EMBL/GenBank/DDBJ whole genome shotgun (WGS) entry which is preliminary data.</text>
</comment>
<dbReference type="InterPro" id="IPR037675">
    <property type="entry name" value="PIG-O_N"/>
</dbReference>
<comment type="subcellular location">
    <subcellularLocation>
        <location evidence="1">Endoplasmic reticulum membrane</location>
        <topology evidence="1">Multi-pass membrane protein</topology>
    </subcellularLocation>
</comment>
<feature type="transmembrane region" description="Helical" evidence="11">
    <location>
        <begin position="906"/>
        <end position="926"/>
    </location>
</feature>
<evidence type="ECO:0000256" key="3">
    <source>
        <dbReference type="ARBA" id="ARBA00008695"/>
    </source>
</evidence>
<dbReference type="GO" id="GO:0051377">
    <property type="term" value="F:mannose-ethanolamine phosphotransferase activity"/>
    <property type="evidence" value="ECO:0007669"/>
    <property type="project" value="InterPro"/>
</dbReference>
<evidence type="ECO:0000313" key="13">
    <source>
        <dbReference type="Proteomes" id="UP001367676"/>
    </source>
</evidence>
<dbReference type="EMBL" id="JBBCAQ010000037">
    <property type="protein sequence ID" value="KAK7574446.1"/>
    <property type="molecule type" value="Genomic_DNA"/>
</dbReference>
<dbReference type="InterPro" id="IPR039524">
    <property type="entry name" value="PIGO/GPI13"/>
</dbReference>
<dbReference type="SUPFAM" id="SSF53649">
    <property type="entry name" value="Alkaline phosphatase-like"/>
    <property type="match status" value="1"/>
</dbReference>
<proteinExistence type="inferred from homology"/>
<keyword evidence="13" id="KW-1185">Reference proteome</keyword>
<feature type="transmembrane region" description="Helical" evidence="11">
    <location>
        <begin position="834"/>
        <end position="860"/>
    </location>
</feature>
<evidence type="ECO:0008006" key="14">
    <source>
        <dbReference type="Google" id="ProtNLM"/>
    </source>
</evidence>
<comment type="similarity">
    <text evidence="3">Belongs to the PIGG/PIGN/PIGO family. PIGO subfamily.</text>
</comment>
<comment type="pathway">
    <text evidence="2">Glycolipid biosynthesis; glycosylphosphatidylinositol-anchor biosynthesis.</text>
</comment>
<protein>
    <recommendedName>
        <fullName evidence="14">GPI ethanolamine phosphate transferase 3</fullName>
    </recommendedName>
</protein>
<dbReference type="Pfam" id="PF01663">
    <property type="entry name" value="Phosphodiest"/>
    <property type="match status" value="1"/>
</dbReference>
<feature type="transmembrane region" description="Helical" evidence="11">
    <location>
        <begin position="758"/>
        <end position="778"/>
    </location>
</feature>
<feature type="transmembrane region" description="Helical" evidence="11">
    <location>
        <begin position="514"/>
        <end position="531"/>
    </location>
</feature>
<dbReference type="GO" id="GO:0005789">
    <property type="term" value="C:endoplasmic reticulum membrane"/>
    <property type="evidence" value="ECO:0007669"/>
    <property type="project" value="UniProtKB-SubCell"/>
</dbReference>
<evidence type="ECO:0000256" key="4">
    <source>
        <dbReference type="ARBA" id="ARBA00022502"/>
    </source>
</evidence>
<dbReference type="AlphaFoldDB" id="A0AAN9T7G1"/>
<feature type="transmembrane region" description="Helical" evidence="11">
    <location>
        <begin position="12"/>
        <end position="33"/>
    </location>
</feature>
<evidence type="ECO:0000256" key="8">
    <source>
        <dbReference type="ARBA" id="ARBA00022989"/>
    </source>
</evidence>
<dbReference type="Gene3D" id="3.40.720.10">
    <property type="entry name" value="Alkaline Phosphatase, subunit A"/>
    <property type="match status" value="1"/>
</dbReference>
<evidence type="ECO:0000256" key="2">
    <source>
        <dbReference type="ARBA" id="ARBA00004687"/>
    </source>
</evidence>
<dbReference type="InterPro" id="IPR002591">
    <property type="entry name" value="Phosphodiest/P_Trfase"/>
</dbReference>
<dbReference type="PANTHER" id="PTHR23071:SF1">
    <property type="entry name" value="GPI ETHANOLAMINE PHOSPHATE TRANSFERASE 3"/>
    <property type="match status" value="1"/>
</dbReference>
<dbReference type="Proteomes" id="UP001367676">
    <property type="component" value="Unassembled WGS sequence"/>
</dbReference>
<keyword evidence="6 11" id="KW-0812">Transmembrane</keyword>